<gene>
    <name evidence="2" type="ORF">ACFSBI_11150</name>
</gene>
<dbReference type="PANTHER" id="PTHR33387:SF3">
    <property type="entry name" value="DUF985 DOMAIN-CONTAINING PROTEIN"/>
    <property type="match status" value="1"/>
</dbReference>
<dbReference type="InterPro" id="IPR039935">
    <property type="entry name" value="YML079W-like"/>
</dbReference>
<keyword evidence="3" id="KW-1185">Reference proteome</keyword>
<dbReference type="PANTHER" id="PTHR33387">
    <property type="entry name" value="RMLC-LIKE JELLY ROLL FOLD PROTEIN"/>
    <property type="match status" value="1"/>
</dbReference>
<name>A0ABW4LGB0_9MICO</name>
<protein>
    <submittedName>
        <fullName evidence="2">Cupin domain-containing protein</fullName>
    </submittedName>
</protein>
<feature type="domain" description="DUF985" evidence="1">
    <location>
        <begin position="8"/>
        <end position="138"/>
    </location>
</feature>
<proteinExistence type="predicted"/>
<dbReference type="EMBL" id="JBHUEA010000016">
    <property type="protein sequence ID" value="MFD1722107.1"/>
    <property type="molecule type" value="Genomic_DNA"/>
</dbReference>
<reference evidence="3" key="1">
    <citation type="journal article" date="2019" name="Int. J. Syst. Evol. Microbiol.">
        <title>The Global Catalogue of Microorganisms (GCM) 10K type strain sequencing project: providing services to taxonomists for standard genome sequencing and annotation.</title>
        <authorList>
            <consortium name="The Broad Institute Genomics Platform"/>
            <consortium name="The Broad Institute Genome Sequencing Center for Infectious Disease"/>
            <person name="Wu L."/>
            <person name="Ma J."/>
        </authorList>
    </citation>
    <scope>NUCLEOTIDE SEQUENCE [LARGE SCALE GENOMIC DNA]</scope>
    <source>
        <strain evidence="3">CGMCC 1.12471</strain>
    </source>
</reference>
<evidence type="ECO:0000313" key="2">
    <source>
        <dbReference type="EMBL" id="MFD1722107.1"/>
    </source>
</evidence>
<evidence type="ECO:0000259" key="1">
    <source>
        <dbReference type="Pfam" id="PF06172"/>
    </source>
</evidence>
<dbReference type="Pfam" id="PF06172">
    <property type="entry name" value="Cupin_5"/>
    <property type="match status" value="1"/>
</dbReference>
<sequence>MTIRTARDWIALLGLEPLPDESGWWAPQAVSPTEVQMSGRTLPACSAIHYLLDAGRPVNVWHRLDADDTHVHVDGGPVEYAVLTEGSAPRRTVLGHDVAGGQQLAITVPAGSWKGMRLLEPDGFALLTTVVAPGWTEDRVRVGLPPEDVERWAGSAPWLTRELVERLNRP</sequence>
<comment type="caution">
    <text evidence="2">The sequence shown here is derived from an EMBL/GenBank/DDBJ whole genome shotgun (WGS) entry which is preliminary data.</text>
</comment>
<dbReference type="Gene3D" id="2.60.120.10">
    <property type="entry name" value="Jelly Rolls"/>
    <property type="match status" value="1"/>
</dbReference>
<dbReference type="CDD" id="cd06121">
    <property type="entry name" value="cupin_YML079wp"/>
    <property type="match status" value="1"/>
</dbReference>
<organism evidence="2 3">
    <name type="scientific">Amnibacterium endophyticum</name>
    <dbReference type="NCBI Taxonomy" id="2109337"/>
    <lineage>
        <taxon>Bacteria</taxon>
        <taxon>Bacillati</taxon>
        <taxon>Actinomycetota</taxon>
        <taxon>Actinomycetes</taxon>
        <taxon>Micrococcales</taxon>
        <taxon>Microbacteriaceae</taxon>
        <taxon>Amnibacterium</taxon>
    </lineage>
</organism>
<dbReference type="InterPro" id="IPR011051">
    <property type="entry name" value="RmlC_Cupin_sf"/>
</dbReference>
<evidence type="ECO:0000313" key="3">
    <source>
        <dbReference type="Proteomes" id="UP001597347"/>
    </source>
</evidence>
<dbReference type="InterPro" id="IPR009327">
    <property type="entry name" value="Cupin_DUF985"/>
</dbReference>
<accession>A0ABW4LGB0</accession>
<dbReference type="InterPro" id="IPR014710">
    <property type="entry name" value="RmlC-like_jellyroll"/>
</dbReference>
<dbReference type="Proteomes" id="UP001597347">
    <property type="component" value="Unassembled WGS sequence"/>
</dbReference>
<dbReference type="SUPFAM" id="SSF51182">
    <property type="entry name" value="RmlC-like cupins"/>
    <property type="match status" value="1"/>
</dbReference>
<dbReference type="RefSeq" id="WP_377934913.1">
    <property type="nucleotide sequence ID" value="NZ_JBHUEA010000016.1"/>
</dbReference>